<dbReference type="Proteomes" id="UP000253099">
    <property type="component" value="Unassembled WGS sequence"/>
</dbReference>
<gene>
    <name evidence="2" type="ORF">ALNOE001_17660</name>
</gene>
<evidence type="ECO:0000313" key="3">
    <source>
        <dbReference type="Proteomes" id="UP000253099"/>
    </source>
</evidence>
<dbReference type="AlphaFoldDB" id="A0A366M9P5"/>
<keyword evidence="1" id="KW-1133">Transmembrane helix</keyword>
<proteinExistence type="predicted"/>
<keyword evidence="3" id="KW-1185">Reference proteome</keyword>
<name>A0A366M9P5_9EURY</name>
<keyword evidence="1" id="KW-0812">Transmembrane</keyword>
<feature type="transmembrane region" description="Helical" evidence="1">
    <location>
        <begin position="12"/>
        <end position="33"/>
    </location>
</feature>
<evidence type="ECO:0000256" key="1">
    <source>
        <dbReference type="SAM" id="Phobius"/>
    </source>
</evidence>
<reference evidence="2 3" key="1">
    <citation type="submission" date="2018-06" db="EMBL/GenBank/DDBJ databases">
        <title>Genomic insight into two independent archaeal endosymbiosis events.</title>
        <authorList>
            <person name="Lind A.E."/>
            <person name="Lewis W.H."/>
            <person name="Spang A."/>
            <person name="Guy L."/>
            <person name="Embley M.T."/>
            <person name="Ettema T.J.G."/>
        </authorList>
    </citation>
    <scope>NUCLEOTIDE SEQUENCE [LARGE SCALE GENOMIC DNA]</scope>
    <source>
        <strain evidence="2">NOE</strain>
    </source>
</reference>
<organism evidence="2 3">
    <name type="scientific">Candidatus Methanobinarius endosymbioticus</name>
    <dbReference type="NCBI Taxonomy" id="2006182"/>
    <lineage>
        <taxon>Archaea</taxon>
        <taxon>Methanobacteriati</taxon>
        <taxon>Methanobacteriota</taxon>
        <taxon>Methanomada group</taxon>
        <taxon>Methanobacteria</taxon>
        <taxon>Methanobacteriales</taxon>
        <taxon>Methanobacteriaceae</taxon>
        <taxon>Candidatus Methanobinarius</taxon>
    </lineage>
</organism>
<evidence type="ECO:0000313" key="2">
    <source>
        <dbReference type="EMBL" id="RBQ22553.1"/>
    </source>
</evidence>
<keyword evidence="1" id="KW-0472">Membrane</keyword>
<accession>A0A366M9P5</accession>
<dbReference type="EMBL" id="NIZT01000059">
    <property type="protein sequence ID" value="RBQ22553.1"/>
    <property type="molecule type" value="Genomic_DNA"/>
</dbReference>
<comment type="caution">
    <text evidence="2">The sequence shown here is derived from an EMBL/GenBank/DDBJ whole genome shotgun (WGS) entry which is preliminary data.</text>
</comment>
<protein>
    <submittedName>
        <fullName evidence="2">Uncharacterized protein</fullName>
    </submittedName>
</protein>
<sequence>MLLVVKVPYKSYFKFISIPFGFALITCIFIALFFGSGPNLFDTGILWIVIREDALNFAIYTLFRR</sequence>